<accession>A0AAD1X2V3</accession>
<feature type="region of interest" description="Disordered" evidence="1">
    <location>
        <begin position="372"/>
        <end position="391"/>
    </location>
</feature>
<feature type="region of interest" description="Disordered" evidence="1">
    <location>
        <begin position="332"/>
        <end position="364"/>
    </location>
</feature>
<name>A0AAD1X2V3_EUPCR</name>
<feature type="region of interest" description="Disordered" evidence="1">
    <location>
        <begin position="47"/>
        <end position="71"/>
    </location>
</feature>
<feature type="compositionally biased region" description="Polar residues" evidence="1">
    <location>
        <begin position="332"/>
        <end position="351"/>
    </location>
</feature>
<keyword evidence="3" id="KW-1185">Reference proteome</keyword>
<protein>
    <submittedName>
        <fullName evidence="2">Uncharacterized protein</fullName>
    </submittedName>
</protein>
<dbReference type="AlphaFoldDB" id="A0AAD1X2V3"/>
<feature type="compositionally biased region" description="Polar residues" evidence="1">
    <location>
        <begin position="146"/>
        <end position="157"/>
    </location>
</feature>
<comment type="caution">
    <text evidence="2">The sequence shown here is derived from an EMBL/GenBank/DDBJ whole genome shotgun (WGS) entry which is preliminary data.</text>
</comment>
<dbReference type="EMBL" id="CAMPGE010002186">
    <property type="protein sequence ID" value="CAI2360988.1"/>
    <property type="molecule type" value="Genomic_DNA"/>
</dbReference>
<reference evidence="2" key="1">
    <citation type="submission" date="2023-07" db="EMBL/GenBank/DDBJ databases">
        <authorList>
            <consortium name="AG Swart"/>
            <person name="Singh M."/>
            <person name="Singh A."/>
            <person name="Seah K."/>
            <person name="Emmerich C."/>
        </authorList>
    </citation>
    <scope>NUCLEOTIDE SEQUENCE</scope>
    <source>
        <strain evidence="2">DP1</strain>
    </source>
</reference>
<dbReference type="Proteomes" id="UP001295684">
    <property type="component" value="Unassembled WGS sequence"/>
</dbReference>
<feature type="compositionally biased region" description="Basic residues" evidence="1">
    <location>
        <begin position="353"/>
        <end position="363"/>
    </location>
</feature>
<gene>
    <name evidence="2" type="ORF">ECRASSUSDP1_LOCUS2297</name>
</gene>
<evidence type="ECO:0000256" key="1">
    <source>
        <dbReference type="SAM" id="MobiDB-lite"/>
    </source>
</evidence>
<evidence type="ECO:0000313" key="2">
    <source>
        <dbReference type="EMBL" id="CAI2360988.1"/>
    </source>
</evidence>
<sequence>MSQEKSANADASGNHSYMKIPNRLNLSERQMEFCIEEALDILQSRGNSQKRNNLSNHKQSQSPPSGMDRVRKRSLCKSPDLHQTTSNAFFGEAVTKASILKCRKKKHMFYQDSSEAIGNKKISNSKCKTSLLQMSTKRSLDMSLKNKFNTSNCSGKNRPSKEDKLSIPRQSSFMNKSLNSQIYFTCKKKSERHGSPQLTDIKLSNYIKKAKKILNSKNKDRNSFKKKKSILSQTVTTISRKKCNSPMIPGRAISPPSKFLNTSISLGGKRVESNLKVYQKCSPKGLMFPRTNLTSKKKIQNTPNEIKKELLEKKILFSKRYQTKNPIVQRKSLNPSMSTNMLSPVQRSLGNLKSKKVFSKKNSLKPISTKSMNLADQKSTSHHIKSKNPVQNKKNIKKATIKKCVVRNPRYEILSKRNNIHAHKPKRRKITTYNKQKNTDFENSICLLGNDKTKSTQEIKKIRQVTELNKSSNLINTETHKKLNVDALNKYPTKPIYEVKCPNSEISRPKETSKHTHKALTSLTSPKTPQNPPKPPQKPQTVEITLLL</sequence>
<feature type="compositionally biased region" description="Polar residues" evidence="1">
    <location>
        <begin position="47"/>
        <end position="64"/>
    </location>
</feature>
<evidence type="ECO:0000313" key="3">
    <source>
        <dbReference type="Proteomes" id="UP001295684"/>
    </source>
</evidence>
<proteinExistence type="predicted"/>
<organism evidence="2 3">
    <name type="scientific">Euplotes crassus</name>
    <dbReference type="NCBI Taxonomy" id="5936"/>
    <lineage>
        <taxon>Eukaryota</taxon>
        <taxon>Sar</taxon>
        <taxon>Alveolata</taxon>
        <taxon>Ciliophora</taxon>
        <taxon>Intramacronucleata</taxon>
        <taxon>Spirotrichea</taxon>
        <taxon>Hypotrichia</taxon>
        <taxon>Euplotida</taxon>
        <taxon>Euplotidae</taxon>
        <taxon>Moneuplotes</taxon>
    </lineage>
</organism>
<feature type="region of interest" description="Disordered" evidence="1">
    <location>
        <begin position="503"/>
        <end position="544"/>
    </location>
</feature>
<feature type="region of interest" description="Disordered" evidence="1">
    <location>
        <begin position="146"/>
        <end position="166"/>
    </location>
</feature>
<feature type="compositionally biased region" description="Pro residues" evidence="1">
    <location>
        <begin position="529"/>
        <end position="538"/>
    </location>
</feature>